<keyword evidence="2" id="KW-1185">Reference proteome</keyword>
<proteinExistence type="predicted"/>
<evidence type="ECO:0000313" key="1">
    <source>
        <dbReference type="EMBL" id="KAK7854296.1"/>
    </source>
</evidence>
<dbReference type="EMBL" id="PKMF04000057">
    <property type="protein sequence ID" value="KAK7854296.1"/>
    <property type="molecule type" value="Genomic_DNA"/>
</dbReference>
<dbReference type="Proteomes" id="UP000237347">
    <property type="component" value="Unassembled WGS sequence"/>
</dbReference>
<protein>
    <submittedName>
        <fullName evidence="1">Uncharacterized protein</fullName>
    </submittedName>
</protein>
<evidence type="ECO:0000313" key="2">
    <source>
        <dbReference type="Proteomes" id="UP000237347"/>
    </source>
</evidence>
<reference evidence="1 2" key="1">
    <citation type="journal article" date="2018" name="Sci. Data">
        <title>The draft genome sequence of cork oak.</title>
        <authorList>
            <person name="Ramos A.M."/>
            <person name="Usie A."/>
            <person name="Barbosa P."/>
            <person name="Barros P.M."/>
            <person name="Capote T."/>
            <person name="Chaves I."/>
            <person name="Simoes F."/>
            <person name="Abreu I."/>
            <person name="Carrasquinho I."/>
            <person name="Faro C."/>
            <person name="Guimaraes J.B."/>
            <person name="Mendonca D."/>
            <person name="Nobrega F."/>
            <person name="Rodrigues L."/>
            <person name="Saibo N.J.M."/>
            <person name="Varela M.C."/>
            <person name="Egas C."/>
            <person name="Matos J."/>
            <person name="Miguel C.M."/>
            <person name="Oliveira M.M."/>
            <person name="Ricardo C.P."/>
            <person name="Goncalves S."/>
        </authorList>
    </citation>
    <scope>NUCLEOTIDE SEQUENCE [LARGE SCALE GENOMIC DNA]</scope>
    <source>
        <strain evidence="2">cv. HL8</strain>
    </source>
</reference>
<gene>
    <name evidence="1" type="ORF">CFP56_032871</name>
</gene>
<name>A0AAW0LT23_QUESU</name>
<comment type="caution">
    <text evidence="1">The sequence shown here is derived from an EMBL/GenBank/DDBJ whole genome shotgun (WGS) entry which is preliminary data.</text>
</comment>
<accession>A0AAW0LT23</accession>
<dbReference type="AlphaFoldDB" id="A0AAW0LT23"/>
<organism evidence="1 2">
    <name type="scientific">Quercus suber</name>
    <name type="common">Cork oak</name>
    <dbReference type="NCBI Taxonomy" id="58331"/>
    <lineage>
        <taxon>Eukaryota</taxon>
        <taxon>Viridiplantae</taxon>
        <taxon>Streptophyta</taxon>
        <taxon>Embryophyta</taxon>
        <taxon>Tracheophyta</taxon>
        <taxon>Spermatophyta</taxon>
        <taxon>Magnoliopsida</taxon>
        <taxon>eudicotyledons</taxon>
        <taxon>Gunneridae</taxon>
        <taxon>Pentapetalae</taxon>
        <taxon>rosids</taxon>
        <taxon>fabids</taxon>
        <taxon>Fagales</taxon>
        <taxon>Fagaceae</taxon>
        <taxon>Quercus</taxon>
    </lineage>
</organism>
<sequence>MALGKRCGSSLKSKCVVSDEELGLGYVRYARAFGRKRILISNHFQGLAIDSAPKTLSKKMCGKRLGLDSERLGFCAV</sequence>